<sequence>MKSSLSISVVTPSFNQVSFIQEALESVRLQNYPVCEHLIIDGMSTDGTIDLLRSLPSDKNCTNITWVAEQDSGQSEALNKGFRWAQGDIIGWLNSDDRYRLGCFEHVVKVFEENPDVDVLYGDYRVVDESGRLIQVRPEIKFSKFVLFYHRVLYIPTTATFFRRRIFDDDNWLDENLQYVMDLEFFIRLTSNGYRFRHLSEILADFRLQPASKTCRNPDKQRREHEQVIFTSVPLLRSIEPKCVKICVLLLFRPLAAVRRYAEKLLRGSYLRQLWSTYVKADSEM</sequence>
<keyword evidence="2" id="KW-0808">Transferase</keyword>
<dbReference type="Proteomes" id="UP000534186">
    <property type="component" value="Unassembled WGS sequence"/>
</dbReference>
<evidence type="ECO:0000259" key="1">
    <source>
        <dbReference type="Pfam" id="PF00535"/>
    </source>
</evidence>
<feature type="domain" description="Glycosyltransferase 2-like" evidence="1">
    <location>
        <begin position="8"/>
        <end position="168"/>
    </location>
</feature>
<dbReference type="GO" id="GO:0016740">
    <property type="term" value="F:transferase activity"/>
    <property type="evidence" value="ECO:0007669"/>
    <property type="project" value="UniProtKB-KW"/>
</dbReference>
<dbReference type="InterPro" id="IPR050834">
    <property type="entry name" value="Glycosyltransf_2"/>
</dbReference>
<dbReference type="CDD" id="cd06433">
    <property type="entry name" value="GT_2_WfgS_like"/>
    <property type="match status" value="1"/>
</dbReference>
<protein>
    <submittedName>
        <fullName evidence="2">Glycosyltransferase involved in cell wall biosynthesis</fullName>
    </submittedName>
</protein>
<dbReference type="EMBL" id="JACCCV010000001">
    <property type="protein sequence ID" value="NYF52086.1"/>
    <property type="molecule type" value="Genomic_DNA"/>
</dbReference>
<dbReference type="PANTHER" id="PTHR43685:SF2">
    <property type="entry name" value="GLYCOSYLTRANSFERASE 2-LIKE DOMAIN-CONTAINING PROTEIN"/>
    <property type="match status" value="1"/>
</dbReference>
<accession>A0A7Y9NMF8</accession>
<dbReference type="InterPro" id="IPR029044">
    <property type="entry name" value="Nucleotide-diphossugar_trans"/>
</dbReference>
<evidence type="ECO:0000313" key="2">
    <source>
        <dbReference type="EMBL" id="NYF52086.1"/>
    </source>
</evidence>
<dbReference type="AlphaFoldDB" id="A0A7Y9NMF8"/>
<proteinExistence type="predicted"/>
<name>A0A7Y9NMF8_9BACT</name>
<organism evidence="2 3">
    <name type="scientific">Tunturiibacter lichenicola</name>
    <dbReference type="NCBI Taxonomy" id="2051959"/>
    <lineage>
        <taxon>Bacteria</taxon>
        <taxon>Pseudomonadati</taxon>
        <taxon>Acidobacteriota</taxon>
        <taxon>Terriglobia</taxon>
        <taxon>Terriglobales</taxon>
        <taxon>Acidobacteriaceae</taxon>
        <taxon>Tunturiibacter</taxon>
    </lineage>
</organism>
<dbReference type="Pfam" id="PF00535">
    <property type="entry name" value="Glycos_transf_2"/>
    <property type="match status" value="1"/>
</dbReference>
<gene>
    <name evidence="2" type="ORF">HDF12_002451</name>
</gene>
<reference evidence="2 3" key="1">
    <citation type="submission" date="2020-07" db="EMBL/GenBank/DDBJ databases">
        <title>Genomic Encyclopedia of Type Strains, Phase IV (KMG-V): Genome sequencing to study the core and pangenomes of soil and plant-associated prokaryotes.</title>
        <authorList>
            <person name="Whitman W."/>
        </authorList>
    </citation>
    <scope>NUCLEOTIDE SEQUENCE [LARGE SCALE GENOMIC DNA]</scope>
    <source>
        <strain evidence="2 3">M8UP30</strain>
    </source>
</reference>
<dbReference type="Gene3D" id="3.90.550.10">
    <property type="entry name" value="Spore Coat Polysaccharide Biosynthesis Protein SpsA, Chain A"/>
    <property type="match status" value="1"/>
</dbReference>
<dbReference type="PANTHER" id="PTHR43685">
    <property type="entry name" value="GLYCOSYLTRANSFERASE"/>
    <property type="match status" value="1"/>
</dbReference>
<dbReference type="InterPro" id="IPR001173">
    <property type="entry name" value="Glyco_trans_2-like"/>
</dbReference>
<dbReference type="SUPFAM" id="SSF53448">
    <property type="entry name" value="Nucleotide-diphospho-sugar transferases"/>
    <property type="match status" value="1"/>
</dbReference>
<evidence type="ECO:0000313" key="3">
    <source>
        <dbReference type="Proteomes" id="UP000534186"/>
    </source>
</evidence>
<comment type="caution">
    <text evidence="2">The sequence shown here is derived from an EMBL/GenBank/DDBJ whole genome shotgun (WGS) entry which is preliminary data.</text>
</comment>